<reference evidence="3" key="1">
    <citation type="journal article" date="2017" name="Nat. Microbiol.">
        <title>Global analysis of biosynthetic gene clusters reveals vast potential of secondary metabolite production in Penicillium species.</title>
        <authorList>
            <person name="Nielsen J.C."/>
            <person name="Grijseels S."/>
            <person name="Prigent S."/>
            <person name="Ji B."/>
            <person name="Dainat J."/>
            <person name="Nielsen K.F."/>
            <person name="Frisvad J.C."/>
            <person name="Workman M."/>
            <person name="Nielsen J."/>
        </authorList>
    </citation>
    <scope>NUCLEOTIDE SEQUENCE [LARGE SCALE GENOMIC DNA]</scope>
    <source>
        <strain evidence="3">IBT 29486</strain>
    </source>
</reference>
<name>A0A1V6RKV5_9EURO</name>
<keyword evidence="3" id="KW-1185">Reference proteome</keyword>
<evidence type="ECO:0000259" key="1">
    <source>
        <dbReference type="Pfam" id="PF24539"/>
    </source>
</evidence>
<dbReference type="Pfam" id="PF24539">
    <property type="entry name" value="DUF7600"/>
    <property type="match status" value="1"/>
</dbReference>
<evidence type="ECO:0000313" key="2">
    <source>
        <dbReference type="EMBL" id="OQE02180.1"/>
    </source>
</evidence>
<comment type="caution">
    <text evidence="2">The sequence shown here is derived from an EMBL/GenBank/DDBJ whole genome shotgun (WGS) entry which is preliminary data.</text>
</comment>
<dbReference type="STRING" id="29845.A0A1V6RKV5"/>
<evidence type="ECO:0000313" key="3">
    <source>
        <dbReference type="Proteomes" id="UP000191518"/>
    </source>
</evidence>
<organism evidence="2 3">
    <name type="scientific">Penicillium vulpinum</name>
    <dbReference type="NCBI Taxonomy" id="29845"/>
    <lineage>
        <taxon>Eukaryota</taxon>
        <taxon>Fungi</taxon>
        <taxon>Dikarya</taxon>
        <taxon>Ascomycota</taxon>
        <taxon>Pezizomycotina</taxon>
        <taxon>Eurotiomycetes</taxon>
        <taxon>Eurotiomycetidae</taxon>
        <taxon>Eurotiales</taxon>
        <taxon>Aspergillaceae</taxon>
        <taxon>Penicillium</taxon>
    </lineage>
</organism>
<dbReference type="AlphaFoldDB" id="A0A1V6RKV5"/>
<gene>
    <name evidence="2" type="ORF">PENVUL_c040G02868</name>
</gene>
<dbReference type="EMBL" id="MDYP01000040">
    <property type="protein sequence ID" value="OQE02180.1"/>
    <property type="molecule type" value="Genomic_DNA"/>
</dbReference>
<dbReference type="InterPro" id="IPR056021">
    <property type="entry name" value="DUF7600"/>
</dbReference>
<dbReference type="Proteomes" id="UP000191518">
    <property type="component" value="Unassembled WGS sequence"/>
</dbReference>
<sequence>MRCFAKHEIFTQSVPFSRDVVGLAVSVLPDPRSDPDSQHTFVAGLELIYPGNMPNAVLGYRLPGNQIMIDLQARPLKGFEVMIGEGGIHAILPLFHAMKDWIGKPVDGFHEARGPVRLSTDNEILAISADFDEIGNYIPSWLRILAMKGSGFNGNWLT</sequence>
<feature type="domain" description="DUF7600" evidence="1">
    <location>
        <begin position="10"/>
        <end position="132"/>
    </location>
</feature>
<accession>A0A1V6RKV5</accession>
<protein>
    <recommendedName>
        <fullName evidence="1">DUF7600 domain-containing protein</fullName>
    </recommendedName>
</protein>
<proteinExistence type="predicted"/>